<keyword evidence="8" id="KW-1185">Reference proteome</keyword>
<dbReference type="Pfam" id="PF00069">
    <property type="entry name" value="Pkinase"/>
    <property type="match status" value="1"/>
</dbReference>
<dbReference type="Proteomes" id="UP000179807">
    <property type="component" value="Unassembled WGS sequence"/>
</dbReference>
<evidence type="ECO:0000259" key="6">
    <source>
        <dbReference type="PROSITE" id="PS50011"/>
    </source>
</evidence>
<dbReference type="InterPro" id="IPR008271">
    <property type="entry name" value="Ser/Thr_kinase_AS"/>
</dbReference>
<feature type="binding site" evidence="3">
    <location>
        <position position="52"/>
    </location>
    <ligand>
        <name>ATP</name>
        <dbReference type="ChEBI" id="CHEBI:30616"/>
    </ligand>
</feature>
<comment type="caution">
    <text evidence="7">The sequence shown here is derived from an EMBL/GenBank/DDBJ whole genome shotgun (WGS) entry which is preliminary data.</text>
</comment>
<dbReference type="GO" id="GO:0005524">
    <property type="term" value="F:ATP binding"/>
    <property type="evidence" value="ECO:0007669"/>
    <property type="project" value="UniProtKB-UniRule"/>
</dbReference>
<evidence type="ECO:0000256" key="5">
    <source>
        <dbReference type="SAM" id="MobiDB-lite"/>
    </source>
</evidence>
<dbReference type="VEuPathDB" id="TrichDB:TRFO_37609"/>
<dbReference type="RefSeq" id="XP_068349387.1">
    <property type="nucleotide sequence ID" value="XM_068511534.1"/>
</dbReference>
<dbReference type="PROSITE" id="PS50011">
    <property type="entry name" value="PROTEIN_KINASE_DOM"/>
    <property type="match status" value="1"/>
</dbReference>
<evidence type="ECO:0000313" key="8">
    <source>
        <dbReference type="Proteomes" id="UP000179807"/>
    </source>
</evidence>
<dbReference type="SUPFAM" id="SSF56112">
    <property type="entry name" value="Protein kinase-like (PK-like)"/>
    <property type="match status" value="1"/>
</dbReference>
<dbReference type="PROSITE" id="PS00108">
    <property type="entry name" value="PROTEIN_KINASE_ST"/>
    <property type="match status" value="1"/>
</dbReference>
<dbReference type="PANTHER" id="PTHR24362:SF309">
    <property type="entry name" value="PROTEIN KINASE DOMAIN-CONTAINING PROTEIN"/>
    <property type="match status" value="1"/>
</dbReference>
<dbReference type="OrthoDB" id="24822at2759"/>
<protein>
    <submittedName>
        <fullName evidence="7">Spindle assembly checkpoint kinase</fullName>
    </submittedName>
</protein>
<dbReference type="FunFam" id="1.10.510.10:FF:000571">
    <property type="entry name" value="Maternal embryonic leucine zipper kinase"/>
    <property type="match status" value="1"/>
</dbReference>
<sequence>MTVEEEDINLILEEHGYSLVKKVGNGSFGTVFLVVSKKYHTNFVVKQVSVRKNDNSEITTEITNLSSLSHPNIIKLYEYFRVDNKYYIIFEYCENGSLNDMIKNDPIRPPKLYAFCKQISAALAYCHSKHIAHRDIKPANILIDSYERLKLCDFGLSAQVSNGEKCKKLAGSFLFMAPEIFEKNEFDPYAADIYALGITFYMMATGMPPWYSSSVETLRKMARSCDIRFPPSVDRDFAHLIRSMVDPIFLQRPTINTIVTFPLLQQMNSALSLGEIKLNVLFNMPPPELDLSGLNNEDAEKWKMLKTFKIQSSRRPLISPISKKRQTGAVRPNEISRSRDDYDV</sequence>
<keyword evidence="7" id="KW-0418">Kinase</keyword>
<feature type="domain" description="Protein kinase" evidence="6">
    <location>
        <begin position="17"/>
        <end position="264"/>
    </location>
</feature>
<dbReference type="PROSITE" id="PS00107">
    <property type="entry name" value="PROTEIN_KINASE_ATP"/>
    <property type="match status" value="1"/>
</dbReference>
<dbReference type="AlphaFoldDB" id="A0A1J4JAP3"/>
<feature type="region of interest" description="Disordered" evidence="5">
    <location>
        <begin position="316"/>
        <end position="344"/>
    </location>
</feature>
<organism evidence="7 8">
    <name type="scientific">Tritrichomonas foetus</name>
    <dbReference type="NCBI Taxonomy" id="1144522"/>
    <lineage>
        <taxon>Eukaryota</taxon>
        <taxon>Metamonada</taxon>
        <taxon>Parabasalia</taxon>
        <taxon>Tritrichomonadida</taxon>
        <taxon>Tritrichomonadidae</taxon>
        <taxon>Tritrichomonas</taxon>
    </lineage>
</organism>
<comment type="similarity">
    <text evidence="4">Belongs to the protein kinase superfamily.</text>
</comment>
<proteinExistence type="inferred from homology"/>
<evidence type="ECO:0000256" key="1">
    <source>
        <dbReference type="ARBA" id="ARBA00022741"/>
    </source>
</evidence>
<dbReference type="Gene3D" id="1.10.510.10">
    <property type="entry name" value="Transferase(Phosphotransferase) domain 1"/>
    <property type="match status" value="1"/>
</dbReference>
<dbReference type="SMART" id="SM00220">
    <property type="entry name" value="S_TKc"/>
    <property type="match status" value="1"/>
</dbReference>
<dbReference type="GO" id="GO:0004674">
    <property type="term" value="F:protein serine/threonine kinase activity"/>
    <property type="evidence" value="ECO:0007669"/>
    <property type="project" value="UniProtKB-KW"/>
</dbReference>
<dbReference type="InterPro" id="IPR000719">
    <property type="entry name" value="Prot_kinase_dom"/>
</dbReference>
<evidence type="ECO:0000313" key="7">
    <source>
        <dbReference type="EMBL" id="OHS96250.1"/>
    </source>
</evidence>
<feature type="compositionally biased region" description="Basic and acidic residues" evidence="5">
    <location>
        <begin position="334"/>
        <end position="344"/>
    </location>
</feature>
<dbReference type="PANTHER" id="PTHR24362">
    <property type="entry name" value="SERINE/THREONINE-PROTEIN KINASE NEK"/>
    <property type="match status" value="1"/>
</dbReference>
<keyword evidence="4" id="KW-0723">Serine/threonine-protein kinase</keyword>
<keyword evidence="7" id="KW-0808">Transferase</keyword>
<reference evidence="7" key="1">
    <citation type="submission" date="2016-10" db="EMBL/GenBank/DDBJ databases">
        <authorList>
            <person name="Benchimol M."/>
            <person name="Almeida L.G."/>
            <person name="Vasconcelos A.T."/>
            <person name="Perreira-Neves A."/>
            <person name="Rosa I.A."/>
            <person name="Tasca T."/>
            <person name="Bogo M.R."/>
            <person name="de Souza W."/>
        </authorList>
    </citation>
    <scope>NUCLEOTIDE SEQUENCE [LARGE SCALE GENOMIC DNA]</scope>
    <source>
        <strain evidence="7">K</strain>
    </source>
</reference>
<dbReference type="InterPro" id="IPR017441">
    <property type="entry name" value="Protein_kinase_ATP_BS"/>
</dbReference>
<evidence type="ECO:0000256" key="2">
    <source>
        <dbReference type="ARBA" id="ARBA00022840"/>
    </source>
</evidence>
<gene>
    <name evidence="7" type="primary">IPL1</name>
    <name evidence="7" type="ORF">TRFO_37609</name>
</gene>
<evidence type="ECO:0000256" key="3">
    <source>
        <dbReference type="PROSITE-ProRule" id="PRU10141"/>
    </source>
</evidence>
<keyword evidence="2 3" id="KW-0067">ATP-binding</keyword>
<dbReference type="EMBL" id="MLAK01001189">
    <property type="protein sequence ID" value="OHS96250.1"/>
    <property type="molecule type" value="Genomic_DNA"/>
</dbReference>
<evidence type="ECO:0000256" key="4">
    <source>
        <dbReference type="RuleBase" id="RU000304"/>
    </source>
</evidence>
<dbReference type="GeneID" id="94846238"/>
<keyword evidence="1 3" id="KW-0547">Nucleotide-binding</keyword>
<accession>A0A1J4JAP3</accession>
<name>A0A1J4JAP3_9EUKA</name>
<dbReference type="InterPro" id="IPR011009">
    <property type="entry name" value="Kinase-like_dom_sf"/>
</dbReference>